<dbReference type="InterPro" id="IPR000873">
    <property type="entry name" value="AMP-dep_synth/lig_dom"/>
</dbReference>
<feature type="domain" description="AMP-binding enzyme C-terminal" evidence="2">
    <location>
        <begin position="296"/>
        <end position="366"/>
    </location>
</feature>
<dbReference type="InterPro" id="IPR050237">
    <property type="entry name" value="ATP-dep_AMP-bd_enzyme"/>
</dbReference>
<reference evidence="4" key="1">
    <citation type="journal article" date="2019" name="Int. J. Syst. Evol. Microbiol.">
        <title>The Global Catalogue of Microorganisms (GCM) 10K type strain sequencing project: providing services to taxonomists for standard genome sequencing and annotation.</title>
        <authorList>
            <consortium name="The Broad Institute Genomics Platform"/>
            <consortium name="The Broad Institute Genome Sequencing Center for Infectious Disease"/>
            <person name="Wu L."/>
            <person name="Ma J."/>
        </authorList>
    </citation>
    <scope>NUCLEOTIDE SEQUENCE [LARGE SCALE GENOMIC DNA]</scope>
    <source>
        <strain evidence="4">JCM 16703</strain>
    </source>
</reference>
<evidence type="ECO:0000259" key="1">
    <source>
        <dbReference type="Pfam" id="PF00501"/>
    </source>
</evidence>
<dbReference type="Gene3D" id="3.30.300.30">
    <property type="match status" value="1"/>
</dbReference>
<dbReference type="PANTHER" id="PTHR43767">
    <property type="entry name" value="LONG-CHAIN-FATTY-ACID--COA LIGASE"/>
    <property type="match status" value="1"/>
</dbReference>
<dbReference type="EMBL" id="BAAAZH010000036">
    <property type="protein sequence ID" value="GAA4130099.1"/>
    <property type="molecule type" value="Genomic_DNA"/>
</dbReference>
<dbReference type="InterPro" id="IPR025110">
    <property type="entry name" value="AMP-bd_C"/>
</dbReference>
<comment type="caution">
    <text evidence="3">The sequence shown here is derived from an EMBL/GenBank/DDBJ whole genome shotgun (WGS) entry which is preliminary data.</text>
</comment>
<evidence type="ECO:0000259" key="2">
    <source>
        <dbReference type="Pfam" id="PF13193"/>
    </source>
</evidence>
<keyword evidence="3" id="KW-0436">Ligase</keyword>
<evidence type="ECO:0000313" key="3">
    <source>
        <dbReference type="EMBL" id="GAA4130099.1"/>
    </source>
</evidence>
<organism evidence="3 4">
    <name type="scientific">Nocardioides fonticola</name>
    <dbReference type="NCBI Taxonomy" id="450363"/>
    <lineage>
        <taxon>Bacteria</taxon>
        <taxon>Bacillati</taxon>
        <taxon>Actinomycetota</taxon>
        <taxon>Actinomycetes</taxon>
        <taxon>Propionibacteriales</taxon>
        <taxon>Nocardioidaceae</taxon>
        <taxon>Nocardioides</taxon>
    </lineage>
</organism>
<keyword evidence="4" id="KW-1185">Reference proteome</keyword>
<accession>A0ABP7Y5V2</accession>
<dbReference type="Pfam" id="PF13193">
    <property type="entry name" value="AMP-binding_C"/>
    <property type="match status" value="1"/>
</dbReference>
<dbReference type="Proteomes" id="UP001501495">
    <property type="component" value="Unassembled WGS sequence"/>
</dbReference>
<sequence>MRVIQHRGAVVTDRGLPCGLVSDRSRPVPGVEAGASDADAVAAITAWWHAAEEPAPWIVETSGSTGRPKRVVLPRAAVAASVRASAARLGASGPWLLALPPTYVAGLQVVCRSLAAGHAPTVLADHPTFAAAVAAMPAGERFVSLVPTQLHRLLAAPGDAGDADRAALASLHTVLLGGGPIDVELRERAAAHGVRTVATYGSAETAGGCVYDGVPLDAVALAVGADGRLRIGGPTLFAGYDGDPELTASVLVDGWFLTSDAGRLDHDGRLEVLGRLDDVVVTGGVNVPGGVVARRLRAHPDIDDAAVLGVEDAEWGRRLVAAVVPAPGAQVDLERLRSWVAAEHPRSWAPRELVVLAELPMLENGKVDRLALAARVTGDAGGVR</sequence>
<dbReference type="Gene3D" id="3.40.50.12780">
    <property type="entry name" value="N-terminal domain of ligase-like"/>
    <property type="match status" value="1"/>
</dbReference>
<dbReference type="GO" id="GO:0016874">
    <property type="term" value="F:ligase activity"/>
    <property type="evidence" value="ECO:0007669"/>
    <property type="project" value="UniProtKB-KW"/>
</dbReference>
<proteinExistence type="predicted"/>
<dbReference type="PANTHER" id="PTHR43767:SF1">
    <property type="entry name" value="NONRIBOSOMAL PEPTIDE SYNTHASE PES1 (EUROFUNG)-RELATED"/>
    <property type="match status" value="1"/>
</dbReference>
<protein>
    <submittedName>
        <fullName evidence="3">O-succinylbenzoate--CoA ligase</fullName>
    </submittedName>
</protein>
<dbReference type="InterPro" id="IPR042099">
    <property type="entry name" value="ANL_N_sf"/>
</dbReference>
<evidence type="ECO:0000313" key="4">
    <source>
        <dbReference type="Proteomes" id="UP001501495"/>
    </source>
</evidence>
<gene>
    <name evidence="3" type="primary">menE</name>
    <name evidence="3" type="ORF">GCM10022215_43470</name>
</gene>
<feature type="domain" description="AMP-dependent synthetase/ligase" evidence="1">
    <location>
        <begin position="61"/>
        <end position="213"/>
    </location>
</feature>
<dbReference type="Pfam" id="PF00501">
    <property type="entry name" value="AMP-binding"/>
    <property type="match status" value="1"/>
</dbReference>
<name>A0ABP7Y5V2_9ACTN</name>
<dbReference type="SUPFAM" id="SSF56801">
    <property type="entry name" value="Acetyl-CoA synthetase-like"/>
    <property type="match status" value="1"/>
</dbReference>
<dbReference type="InterPro" id="IPR045851">
    <property type="entry name" value="AMP-bd_C_sf"/>
</dbReference>